<sequence length="258" mass="29697">MRCTAEFWRSYEPGDVAVIQPRNLPNDVENLLRVLGWLEIADVPIQILPSTDEIPVPAHYDRPPSALWTMRRLLTYRLSVVSPPRRHFFELAGFFTSSDLEREKLQEFASTEGQEVLQEYCYLQKRTPLEVLRDFPNTRPPPEYCFDLFPEMKPRQFSIASDRRVVGDRIDLCVAIVQYRTKLQDLREGVCTKWMKELGVYGGGIARCYREHSRRDSLTQTWTGSTVAVHRSSVHPKGIYAFSGGSVGTGHIGWTWCV</sequence>
<dbReference type="PANTHER" id="PTHR19384">
    <property type="entry name" value="NITRIC OXIDE SYNTHASE-RELATED"/>
    <property type="match status" value="1"/>
</dbReference>
<dbReference type="AlphaFoldDB" id="A0A8H7ZUA3"/>
<keyword evidence="4" id="KW-0560">Oxidoreductase</keyword>
<dbReference type="GO" id="GO:0050660">
    <property type="term" value="F:flavin adenine dinucleotide binding"/>
    <property type="evidence" value="ECO:0007669"/>
    <property type="project" value="TreeGrafter"/>
</dbReference>
<dbReference type="SUPFAM" id="SSF63380">
    <property type="entry name" value="Riboflavin synthase domain-like"/>
    <property type="match status" value="1"/>
</dbReference>
<organism evidence="6 7">
    <name type="scientific">Olpidium bornovanus</name>
    <dbReference type="NCBI Taxonomy" id="278681"/>
    <lineage>
        <taxon>Eukaryota</taxon>
        <taxon>Fungi</taxon>
        <taxon>Fungi incertae sedis</taxon>
        <taxon>Olpidiomycota</taxon>
        <taxon>Olpidiomycotina</taxon>
        <taxon>Olpidiomycetes</taxon>
        <taxon>Olpidiales</taxon>
        <taxon>Olpidiaceae</taxon>
        <taxon>Olpidium</taxon>
    </lineage>
</organism>
<dbReference type="PANTHER" id="PTHR19384:SF10">
    <property type="entry name" value="NADPH-DEPENDENT DIFLAVIN OXIDOREDUCTASE 1"/>
    <property type="match status" value="1"/>
</dbReference>
<proteinExistence type="predicted"/>
<evidence type="ECO:0000256" key="3">
    <source>
        <dbReference type="ARBA" id="ARBA00022827"/>
    </source>
</evidence>
<dbReference type="Gene3D" id="1.20.990.10">
    <property type="entry name" value="NADPH-cytochrome p450 Reductase, Chain A, domain 3"/>
    <property type="match status" value="1"/>
</dbReference>
<evidence type="ECO:0000256" key="4">
    <source>
        <dbReference type="ARBA" id="ARBA00023002"/>
    </source>
</evidence>
<dbReference type="EMBL" id="JAEFCI010006695">
    <property type="protein sequence ID" value="KAG5459526.1"/>
    <property type="molecule type" value="Genomic_DNA"/>
</dbReference>
<reference evidence="6 7" key="1">
    <citation type="journal article" name="Sci. Rep.">
        <title>Genome-scale phylogenetic analyses confirm Olpidium as the closest living zoosporic fungus to the non-flagellated, terrestrial fungi.</title>
        <authorList>
            <person name="Chang Y."/>
            <person name="Rochon D."/>
            <person name="Sekimoto S."/>
            <person name="Wang Y."/>
            <person name="Chovatia M."/>
            <person name="Sandor L."/>
            <person name="Salamov A."/>
            <person name="Grigoriev I.V."/>
            <person name="Stajich J.E."/>
            <person name="Spatafora J.W."/>
        </authorList>
    </citation>
    <scope>NUCLEOTIDE SEQUENCE [LARGE SCALE GENOMIC DNA]</scope>
    <source>
        <strain evidence="6">S191</strain>
    </source>
</reference>
<comment type="cofactor">
    <cofactor evidence="1">
        <name>FAD</name>
        <dbReference type="ChEBI" id="CHEBI:57692"/>
    </cofactor>
</comment>
<feature type="domain" description="Sulfite reductase [NADPH] flavoprotein alpha-component-like FAD-binding" evidence="5">
    <location>
        <begin position="10"/>
        <end position="194"/>
    </location>
</feature>
<dbReference type="OrthoDB" id="1856718at2759"/>
<protein>
    <recommendedName>
        <fullName evidence="5">Sulfite reductase [NADPH] flavoprotein alpha-component-like FAD-binding domain-containing protein</fullName>
    </recommendedName>
</protein>
<keyword evidence="7" id="KW-1185">Reference proteome</keyword>
<name>A0A8H7ZUA3_9FUNG</name>
<dbReference type="GO" id="GO:0010181">
    <property type="term" value="F:FMN binding"/>
    <property type="evidence" value="ECO:0007669"/>
    <property type="project" value="TreeGrafter"/>
</dbReference>
<dbReference type="InterPro" id="IPR017938">
    <property type="entry name" value="Riboflavin_synthase-like_b-brl"/>
</dbReference>
<accession>A0A8H7ZUA3</accession>
<keyword evidence="2" id="KW-0285">Flavoprotein</keyword>
<dbReference type="Pfam" id="PF00667">
    <property type="entry name" value="FAD_binding_1"/>
    <property type="match status" value="1"/>
</dbReference>
<dbReference type="Gene3D" id="2.40.30.10">
    <property type="entry name" value="Translation factors"/>
    <property type="match status" value="1"/>
</dbReference>
<evidence type="ECO:0000256" key="1">
    <source>
        <dbReference type="ARBA" id="ARBA00001974"/>
    </source>
</evidence>
<comment type="caution">
    <text evidence="6">The sequence shown here is derived from an EMBL/GenBank/DDBJ whole genome shotgun (WGS) entry which is preliminary data.</text>
</comment>
<dbReference type="InterPro" id="IPR023173">
    <property type="entry name" value="NADPH_Cyt_P450_Rdtase_alpha"/>
</dbReference>
<evidence type="ECO:0000256" key="2">
    <source>
        <dbReference type="ARBA" id="ARBA00022630"/>
    </source>
</evidence>
<evidence type="ECO:0000313" key="7">
    <source>
        <dbReference type="Proteomes" id="UP000673691"/>
    </source>
</evidence>
<evidence type="ECO:0000313" key="6">
    <source>
        <dbReference type="EMBL" id="KAG5459526.1"/>
    </source>
</evidence>
<keyword evidence="3" id="KW-0274">FAD</keyword>
<evidence type="ECO:0000259" key="5">
    <source>
        <dbReference type="Pfam" id="PF00667"/>
    </source>
</evidence>
<gene>
    <name evidence="6" type="ORF">BJ554DRAFT_62</name>
</gene>
<dbReference type="InterPro" id="IPR003097">
    <property type="entry name" value="CysJ-like_FAD-binding"/>
</dbReference>
<dbReference type="GO" id="GO:0005829">
    <property type="term" value="C:cytosol"/>
    <property type="evidence" value="ECO:0007669"/>
    <property type="project" value="TreeGrafter"/>
</dbReference>
<dbReference type="GO" id="GO:0016491">
    <property type="term" value="F:oxidoreductase activity"/>
    <property type="evidence" value="ECO:0007669"/>
    <property type="project" value="UniProtKB-KW"/>
</dbReference>
<dbReference type="Proteomes" id="UP000673691">
    <property type="component" value="Unassembled WGS sequence"/>
</dbReference>